<reference evidence="2" key="1">
    <citation type="submission" date="2022-11" db="EMBL/GenBank/DDBJ databases">
        <title>Minimal conservation of predation-associated metabolite biosynthetic gene clusters underscores biosynthetic potential of Myxococcota including descriptions for ten novel species: Archangium lansinium sp. nov., Myxococcus landrumus sp. nov., Nannocystis bai.</title>
        <authorList>
            <person name="Ahearne A."/>
            <person name="Stevens C."/>
            <person name="Dowd S."/>
        </authorList>
    </citation>
    <scope>NUCLEOTIDE SEQUENCE</scope>
    <source>
        <strain evidence="2">Fl3</strain>
    </source>
</reference>
<organism evidence="2 3">
    <name type="scientific">Nannocystis punicea</name>
    <dbReference type="NCBI Taxonomy" id="2995304"/>
    <lineage>
        <taxon>Bacteria</taxon>
        <taxon>Pseudomonadati</taxon>
        <taxon>Myxococcota</taxon>
        <taxon>Polyangia</taxon>
        <taxon>Nannocystales</taxon>
        <taxon>Nannocystaceae</taxon>
        <taxon>Nannocystis</taxon>
    </lineage>
</organism>
<dbReference type="EMBL" id="CP114040">
    <property type="protein sequence ID" value="WAS96455.1"/>
    <property type="molecule type" value="Genomic_DNA"/>
</dbReference>
<name>A0ABY7HBH6_9BACT</name>
<gene>
    <name evidence="2" type="ORF">O0S08_09875</name>
</gene>
<feature type="region of interest" description="Disordered" evidence="1">
    <location>
        <begin position="1"/>
        <end position="25"/>
    </location>
</feature>
<accession>A0ABY7HBH6</accession>
<protein>
    <submittedName>
        <fullName evidence="2">Uncharacterized protein</fullName>
    </submittedName>
</protein>
<feature type="compositionally biased region" description="Low complexity" evidence="1">
    <location>
        <begin position="7"/>
        <end position="16"/>
    </location>
</feature>
<dbReference type="Proteomes" id="UP001164459">
    <property type="component" value="Chromosome"/>
</dbReference>
<sequence length="210" mass="21185">MEPPDSTTTTEPGATTEQPDASTTGNTTAEALQCLDIVNPGDPCGECACMECHDEMQACQEDPGCRAIRDCGKETGCSGIACLGPCGDVIQRNGGPFGPSGMLAQNIGTCVDAGCQVPCGAVQQCLAAVHPGDPCGECACTKCLDEMQACQKDAGCKAIRDCAAEAGCGGIDCLGPCGDVIQMNGGPFGPSGMLAQEIGTCVDMQCQGQC</sequence>
<keyword evidence="3" id="KW-1185">Reference proteome</keyword>
<evidence type="ECO:0000313" key="2">
    <source>
        <dbReference type="EMBL" id="WAS96455.1"/>
    </source>
</evidence>
<evidence type="ECO:0000256" key="1">
    <source>
        <dbReference type="SAM" id="MobiDB-lite"/>
    </source>
</evidence>
<evidence type="ECO:0000313" key="3">
    <source>
        <dbReference type="Proteomes" id="UP001164459"/>
    </source>
</evidence>
<proteinExistence type="predicted"/>
<dbReference type="RefSeq" id="WP_269038805.1">
    <property type="nucleotide sequence ID" value="NZ_CP114040.1"/>
</dbReference>